<dbReference type="Gene3D" id="3.40.190.10">
    <property type="entry name" value="Periplasmic binding protein-like II"/>
    <property type="match status" value="2"/>
</dbReference>
<dbReference type="eggNOG" id="COG0715">
    <property type="taxonomic scope" value="Bacteria"/>
</dbReference>
<dbReference type="EMBL" id="CP001854">
    <property type="protein sequence ID" value="ADB54068.1"/>
    <property type="molecule type" value="Genomic_DNA"/>
</dbReference>
<dbReference type="Pfam" id="PF12974">
    <property type="entry name" value="Phosphonate-bd"/>
    <property type="match status" value="1"/>
</dbReference>
<name>D3F1N7_CONWI</name>
<evidence type="ECO:0000313" key="3">
    <source>
        <dbReference type="Proteomes" id="UP000008229"/>
    </source>
</evidence>
<dbReference type="HOGENOM" id="CLU_743779_0_0_11"/>
<dbReference type="SUPFAM" id="SSF53850">
    <property type="entry name" value="Periplasmic binding protein-like II"/>
    <property type="match status" value="1"/>
</dbReference>
<proteinExistence type="predicted"/>
<gene>
    <name evidence="2" type="ordered locus">Cwoe_5664</name>
</gene>
<sequence precursor="true">MGMTAGRKRAARTRLTLTVAAIGAAALLAAGCGEDSSGSGSAAAAPPVVTTADGRAPTVEQLRSRLEGRSITIGSAAFPNPSLVGLYKVAEILRADFGLDVELRLLDSAPLTAALLSGDVQLGHVSLAGLASAVEAGGKLRAIAGDDQKNIFLVTARAPIRSIEELKGKKFAISQSLTSIVGQTAAKCFRDAGLDVQKDTQLLQLDNVGSIVEGLESGTFDGGVSATFRQIELDERSPGEWNVLCNGWEADPQLNDVVAANEQWLADNGDVAQAVAIAELQAARWTKQDPAGWQALAIEQLDGLTPAQARANYGVLVEQLDDWPVNGSLDRELCDYTLRTSKEVGALRDELACDDLVTFQYQDAAVALLGKR</sequence>
<feature type="signal peptide" evidence="1">
    <location>
        <begin position="1"/>
        <end position="30"/>
    </location>
</feature>
<keyword evidence="1" id="KW-0732">Signal</keyword>
<reference evidence="3" key="2">
    <citation type="submission" date="2010-01" db="EMBL/GenBank/DDBJ databases">
        <title>The complete genome of Conexibacter woesei DSM 14684.</title>
        <authorList>
            <consortium name="US DOE Joint Genome Institute (JGI-PGF)"/>
            <person name="Lucas S."/>
            <person name="Copeland A."/>
            <person name="Lapidus A."/>
            <person name="Glavina del Rio T."/>
            <person name="Dalin E."/>
            <person name="Tice H."/>
            <person name="Bruce D."/>
            <person name="Goodwin L."/>
            <person name="Pitluck S."/>
            <person name="Kyrpides N."/>
            <person name="Mavromatis K."/>
            <person name="Ivanova N."/>
            <person name="Mikhailova N."/>
            <person name="Chertkov O."/>
            <person name="Brettin T."/>
            <person name="Detter J.C."/>
            <person name="Han C."/>
            <person name="Larimer F."/>
            <person name="Land M."/>
            <person name="Hauser L."/>
            <person name="Markowitz V."/>
            <person name="Cheng J.-F."/>
            <person name="Hugenholtz P."/>
            <person name="Woyke T."/>
            <person name="Wu D."/>
            <person name="Pukall R."/>
            <person name="Steenblock K."/>
            <person name="Schneider S."/>
            <person name="Klenk H.-P."/>
            <person name="Eisen J.A."/>
        </authorList>
    </citation>
    <scope>NUCLEOTIDE SEQUENCE [LARGE SCALE GENOMIC DNA]</scope>
    <source>
        <strain evidence="3">DSM 14684 / CIP 108061 / JCM 11494 / NBRC 100937 / ID131577</strain>
    </source>
</reference>
<evidence type="ECO:0000256" key="1">
    <source>
        <dbReference type="SAM" id="SignalP"/>
    </source>
</evidence>
<dbReference type="PANTHER" id="PTHR30024">
    <property type="entry name" value="ALIPHATIC SULFONATES-BINDING PROTEIN-RELATED"/>
    <property type="match status" value="1"/>
</dbReference>
<accession>D3F1N7</accession>
<organism evidence="2 3">
    <name type="scientific">Conexibacter woesei (strain DSM 14684 / CCUG 47730 / CIP 108061 / JCM 11494 / NBRC 100937 / ID131577)</name>
    <dbReference type="NCBI Taxonomy" id="469383"/>
    <lineage>
        <taxon>Bacteria</taxon>
        <taxon>Bacillati</taxon>
        <taxon>Actinomycetota</taxon>
        <taxon>Thermoleophilia</taxon>
        <taxon>Solirubrobacterales</taxon>
        <taxon>Conexibacteraceae</taxon>
        <taxon>Conexibacter</taxon>
    </lineage>
</organism>
<keyword evidence="3" id="KW-1185">Reference proteome</keyword>
<dbReference type="AlphaFoldDB" id="D3F1N7"/>
<protein>
    <submittedName>
        <fullName evidence="2">Uncharacterized protein</fullName>
    </submittedName>
</protein>
<dbReference type="STRING" id="469383.Cwoe_5664"/>
<dbReference type="KEGG" id="cwo:Cwoe_5664"/>
<evidence type="ECO:0000313" key="2">
    <source>
        <dbReference type="EMBL" id="ADB54068.1"/>
    </source>
</evidence>
<feature type="chain" id="PRO_5039308778" evidence="1">
    <location>
        <begin position="31"/>
        <end position="372"/>
    </location>
</feature>
<dbReference type="PROSITE" id="PS51257">
    <property type="entry name" value="PROKAR_LIPOPROTEIN"/>
    <property type="match status" value="1"/>
</dbReference>
<dbReference type="Proteomes" id="UP000008229">
    <property type="component" value="Chromosome"/>
</dbReference>
<reference evidence="2 3" key="1">
    <citation type="journal article" date="2010" name="Stand. Genomic Sci.">
        <title>Complete genome sequence of Conexibacter woesei type strain (ID131577).</title>
        <authorList>
            <person name="Pukall R."/>
            <person name="Lapidus A."/>
            <person name="Glavina Del Rio T."/>
            <person name="Copeland A."/>
            <person name="Tice H."/>
            <person name="Cheng J.-F."/>
            <person name="Lucas S."/>
            <person name="Chen F."/>
            <person name="Nolan M."/>
            <person name="Bruce D."/>
            <person name="Goodwin L."/>
            <person name="Pitluck S."/>
            <person name="Mavromatis K."/>
            <person name="Ivanova N."/>
            <person name="Ovchinnikova G."/>
            <person name="Pati A."/>
            <person name="Chen A."/>
            <person name="Palaniappan K."/>
            <person name="Land M."/>
            <person name="Hauser L."/>
            <person name="Chang Y.-J."/>
            <person name="Jeffries C.D."/>
            <person name="Chain P."/>
            <person name="Meincke L."/>
            <person name="Sims D."/>
            <person name="Brettin T."/>
            <person name="Detter J.C."/>
            <person name="Rohde M."/>
            <person name="Goeker M."/>
            <person name="Bristow J."/>
            <person name="Eisen J.A."/>
            <person name="Markowitz V."/>
            <person name="Kyrpides N.C."/>
            <person name="Klenk H.-P."/>
            <person name="Hugenholtz P."/>
        </authorList>
    </citation>
    <scope>NUCLEOTIDE SEQUENCE [LARGE SCALE GENOMIC DNA]</scope>
    <source>
        <strain evidence="3">DSM 14684 / CIP 108061 / JCM 11494 / NBRC 100937 / ID131577</strain>
    </source>
</reference>